<dbReference type="AlphaFoldDB" id="A0A370IB07"/>
<name>A0A370IB07_9NOCA</name>
<evidence type="ECO:0000256" key="9">
    <source>
        <dbReference type="RuleBase" id="RU361171"/>
    </source>
</evidence>
<dbReference type="InterPro" id="IPR003018">
    <property type="entry name" value="GAF"/>
</dbReference>
<evidence type="ECO:0000256" key="8">
    <source>
        <dbReference type="RuleBase" id="RU000382"/>
    </source>
</evidence>
<dbReference type="PANTHER" id="PTHR43321:SF3">
    <property type="entry name" value="GLUTAMATE DECARBOXYLASE"/>
    <property type="match status" value="1"/>
</dbReference>
<dbReference type="PANTHER" id="PTHR43321">
    <property type="entry name" value="GLUTAMATE DECARBOXYLASE"/>
    <property type="match status" value="1"/>
</dbReference>
<dbReference type="Pfam" id="PF00282">
    <property type="entry name" value="Pyridoxal_deC"/>
    <property type="match status" value="1"/>
</dbReference>
<dbReference type="InterPro" id="IPR015421">
    <property type="entry name" value="PyrdxlP-dep_Trfase_major"/>
</dbReference>
<organism evidence="11 12">
    <name type="scientific">Nocardia pseudobrasiliensis</name>
    <dbReference type="NCBI Taxonomy" id="45979"/>
    <lineage>
        <taxon>Bacteria</taxon>
        <taxon>Bacillati</taxon>
        <taxon>Actinomycetota</taxon>
        <taxon>Actinomycetes</taxon>
        <taxon>Mycobacteriales</taxon>
        <taxon>Nocardiaceae</taxon>
        <taxon>Nocardia</taxon>
    </lineage>
</organism>
<keyword evidence="12" id="KW-1185">Reference proteome</keyword>
<reference evidence="11 12" key="1">
    <citation type="submission" date="2018-07" db="EMBL/GenBank/DDBJ databases">
        <title>Genomic Encyclopedia of Type Strains, Phase IV (KMG-IV): sequencing the most valuable type-strain genomes for metagenomic binning, comparative biology and taxonomic classification.</title>
        <authorList>
            <person name="Goeker M."/>
        </authorList>
    </citation>
    <scope>NUCLEOTIDE SEQUENCE [LARGE SCALE GENOMIC DNA]</scope>
    <source>
        <strain evidence="11 12">DSM 44290</strain>
    </source>
</reference>
<dbReference type="SUPFAM" id="SSF53383">
    <property type="entry name" value="PLP-dependent transferases"/>
    <property type="match status" value="1"/>
</dbReference>
<evidence type="ECO:0000256" key="5">
    <source>
        <dbReference type="ARBA" id="ARBA00023239"/>
    </source>
</evidence>
<dbReference type="GO" id="GO:0004351">
    <property type="term" value="F:glutamate decarboxylase activity"/>
    <property type="evidence" value="ECO:0007669"/>
    <property type="project" value="UniProtKB-EC"/>
</dbReference>
<evidence type="ECO:0000256" key="1">
    <source>
        <dbReference type="ARBA" id="ARBA00001933"/>
    </source>
</evidence>
<evidence type="ECO:0000256" key="7">
    <source>
        <dbReference type="PIRSR" id="PIRSR602129-50"/>
    </source>
</evidence>
<dbReference type="SUPFAM" id="SSF55781">
    <property type="entry name" value="GAF domain-like"/>
    <property type="match status" value="1"/>
</dbReference>
<dbReference type="Gene3D" id="4.10.280.50">
    <property type="match status" value="1"/>
</dbReference>
<dbReference type="InterPro" id="IPR002129">
    <property type="entry name" value="PyrdxlP-dep_de-COase"/>
</dbReference>
<dbReference type="FunFam" id="3.40.640.10:FF:000017">
    <property type="entry name" value="Glutamate decarboxylase"/>
    <property type="match status" value="1"/>
</dbReference>
<keyword evidence="5 8" id="KW-0456">Lyase</keyword>
<dbReference type="NCBIfam" id="TIGR01788">
    <property type="entry name" value="Glu-decarb-GAD"/>
    <property type="match status" value="1"/>
</dbReference>
<evidence type="ECO:0000256" key="3">
    <source>
        <dbReference type="ARBA" id="ARBA00012421"/>
    </source>
</evidence>
<evidence type="ECO:0000256" key="4">
    <source>
        <dbReference type="ARBA" id="ARBA00022898"/>
    </source>
</evidence>
<keyword evidence="4 7" id="KW-0663">Pyridoxal phosphate</keyword>
<dbReference type="STRING" id="1210086.GCA_001613105_00865"/>
<evidence type="ECO:0000313" key="12">
    <source>
        <dbReference type="Proteomes" id="UP000254869"/>
    </source>
</evidence>
<comment type="caution">
    <text evidence="11">The sequence shown here is derived from an EMBL/GenBank/DDBJ whole genome shotgun (WGS) entry which is preliminary data.</text>
</comment>
<comment type="cofactor">
    <cofactor evidence="1 7 8">
        <name>pyridoxal 5'-phosphate</name>
        <dbReference type="ChEBI" id="CHEBI:597326"/>
    </cofactor>
</comment>
<dbReference type="InterPro" id="IPR015424">
    <property type="entry name" value="PyrdxlP-dep_Trfase"/>
</dbReference>
<evidence type="ECO:0000259" key="10">
    <source>
        <dbReference type="Pfam" id="PF01590"/>
    </source>
</evidence>
<dbReference type="Proteomes" id="UP000254869">
    <property type="component" value="Unassembled WGS sequence"/>
</dbReference>
<evidence type="ECO:0000256" key="6">
    <source>
        <dbReference type="ARBA" id="ARBA00048868"/>
    </source>
</evidence>
<dbReference type="Gene3D" id="3.40.640.10">
    <property type="entry name" value="Type I PLP-dependent aspartate aminotransferase-like (Major domain)"/>
    <property type="match status" value="1"/>
</dbReference>
<sequence>MRTFLGAPIRIRDEVFGNLYPTEKFGSRGFTQDDEAIVQALAAAAGVAIDNALDRPAALTDSPHPEVAVMSDEIAVNPIFTREPMSIPRNRLPDGDLDPDTAYQIVHDELLLDGNARLNLATFVTTWMEPRARVLMAECSDKNMIDKDEYPRTAELEQRCVRILADLWHAADPDHTIGCSTTGSSEACMLAGLALKRRWQHRRRAAGEPTDRPNLVMGINVQVCWEKFANYWDVEARLVPMSGDRFHLTAEEAVKYCDENTIGVVAILGSTFDGSYEPVAEICAALDELRERRGWDIPVHVDGASGAMIAPFCDPELVWDFRLPRVASINTSGHKYGLVYPGVGWVVWRDAEALPEDLVFRVNYLGGQMPTFALNFSRPGAQVIAQYFTFLRLGRRGFERTQRYCREVASDLADRIAKLGPFRLLTDGRQLPVFAFTLAETETGYSVFDVSAALREQGWLVPAYTFPADREDLAVLRVVVRNGFTHDLADLLIEAFERAIPRLRAQDRPLRGPESGGFAHGTESH</sequence>
<comment type="catalytic activity">
    <reaction evidence="6 9">
        <text>L-glutamate + H(+) = 4-aminobutanoate + CO2</text>
        <dbReference type="Rhea" id="RHEA:17785"/>
        <dbReference type="ChEBI" id="CHEBI:15378"/>
        <dbReference type="ChEBI" id="CHEBI:16526"/>
        <dbReference type="ChEBI" id="CHEBI:29985"/>
        <dbReference type="ChEBI" id="CHEBI:59888"/>
        <dbReference type="EC" id="4.1.1.15"/>
    </reaction>
</comment>
<dbReference type="Pfam" id="PF01590">
    <property type="entry name" value="GAF"/>
    <property type="match status" value="1"/>
</dbReference>
<dbReference type="Gene3D" id="3.30.450.40">
    <property type="match status" value="1"/>
</dbReference>
<evidence type="ECO:0000256" key="2">
    <source>
        <dbReference type="ARBA" id="ARBA00009533"/>
    </source>
</evidence>
<dbReference type="GO" id="GO:0006538">
    <property type="term" value="P:L-glutamate catabolic process"/>
    <property type="evidence" value="ECO:0007669"/>
    <property type="project" value="TreeGrafter"/>
</dbReference>
<keyword evidence="9" id="KW-0210">Decarboxylase</keyword>
<feature type="modified residue" description="N6-(pyridoxal phosphate)lysine" evidence="7">
    <location>
        <position position="335"/>
    </location>
</feature>
<dbReference type="GO" id="GO:0030170">
    <property type="term" value="F:pyridoxal phosphate binding"/>
    <property type="evidence" value="ECO:0007669"/>
    <property type="project" value="InterPro"/>
</dbReference>
<dbReference type="GO" id="GO:0004058">
    <property type="term" value="F:aromatic-L-amino-acid decarboxylase activity"/>
    <property type="evidence" value="ECO:0007669"/>
    <property type="project" value="UniProtKB-ARBA"/>
</dbReference>
<dbReference type="GO" id="GO:0005829">
    <property type="term" value="C:cytosol"/>
    <property type="evidence" value="ECO:0007669"/>
    <property type="project" value="TreeGrafter"/>
</dbReference>
<gene>
    <name evidence="11" type="ORF">DFR76_102289</name>
</gene>
<dbReference type="Gene3D" id="3.90.1150.160">
    <property type="match status" value="1"/>
</dbReference>
<dbReference type="CDD" id="cd06450">
    <property type="entry name" value="DOPA_deC_like"/>
    <property type="match status" value="1"/>
</dbReference>
<dbReference type="RefSeq" id="WP_147287849.1">
    <property type="nucleotide sequence ID" value="NZ_QQBC01000002.1"/>
</dbReference>
<evidence type="ECO:0000313" key="11">
    <source>
        <dbReference type="EMBL" id="RDI67888.1"/>
    </source>
</evidence>
<protein>
    <recommendedName>
        <fullName evidence="3 9">Glutamate decarboxylase</fullName>
        <ecNumber evidence="3 9">4.1.1.15</ecNumber>
    </recommendedName>
</protein>
<comment type="similarity">
    <text evidence="2 8">Belongs to the group II decarboxylase family.</text>
</comment>
<proteinExistence type="inferred from homology"/>
<dbReference type="EC" id="4.1.1.15" evidence="3 9"/>
<accession>A0A370IB07</accession>
<feature type="domain" description="GAF" evidence="10">
    <location>
        <begin position="1"/>
        <end position="49"/>
    </location>
</feature>
<dbReference type="InterPro" id="IPR010107">
    <property type="entry name" value="Glutamate_decarboxylase"/>
</dbReference>
<dbReference type="EMBL" id="QQBC01000002">
    <property type="protein sequence ID" value="RDI67888.1"/>
    <property type="molecule type" value="Genomic_DNA"/>
</dbReference>
<dbReference type="InterPro" id="IPR029016">
    <property type="entry name" value="GAF-like_dom_sf"/>
</dbReference>